<feature type="signal peptide" evidence="1">
    <location>
        <begin position="1"/>
        <end position="23"/>
    </location>
</feature>
<dbReference type="InterPro" id="IPR025711">
    <property type="entry name" value="PepSY"/>
</dbReference>
<dbReference type="EMBL" id="CP083239">
    <property type="protein sequence ID" value="UOK69287.1"/>
    <property type="molecule type" value="Genomic_DNA"/>
</dbReference>
<proteinExistence type="predicted"/>
<evidence type="ECO:0000313" key="3">
    <source>
        <dbReference type="EMBL" id="UOK69287.1"/>
    </source>
</evidence>
<sequence length="86" mass="9141">MILARALAPALALAALFAVPAFAQTPAPATGIEEALRIARDNGVAQVTKIELDDGKWEVEGMNASQRKIEIDIDPATGKVLKTETR</sequence>
<dbReference type="RefSeq" id="WP_244375166.1">
    <property type="nucleotide sequence ID" value="NZ_CP083239.1"/>
</dbReference>
<feature type="chain" id="PRO_5039505928" evidence="1">
    <location>
        <begin position="24"/>
        <end position="86"/>
    </location>
</feature>
<evidence type="ECO:0000256" key="1">
    <source>
        <dbReference type="SAM" id="SignalP"/>
    </source>
</evidence>
<dbReference type="KEGG" id="apol:K9D25_10940"/>
<evidence type="ECO:0000313" key="4">
    <source>
        <dbReference type="Proteomes" id="UP000831684"/>
    </source>
</evidence>
<accession>A0A9E6ZSI5</accession>
<protein>
    <submittedName>
        <fullName evidence="3">PepSY domain-containing protein</fullName>
    </submittedName>
</protein>
<gene>
    <name evidence="3" type="ORF">K9D25_10940</name>
</gene>
<name>A0A9E6ZSI5_9HYPH</name>
<reference evidence="3" key="1">
    <citation type="submission" date="2021-09" db="EMBL/GenBank/DDBJ databases">
        <title>Network and meta-omics reveal the key degrader and cooperation patterns in an efficient 1,4-dioxane-degrading microbial community.</title>
        <authorList>
            <person name="Dai C."/>
        </authorList>
    </citation>
    <scope>NUCLEOTIDE SEQUENCE</scope>
    <source>
        <strain evidence="3">ZM13</strain>
    </source>
</reference>
<keyword evidence="1" id="KW-0732">Signal</keyword>
<dbReference type="Gene3D" id="3.10.450.40">
    <property type="match status" value="1"/>
</dbReference>
<dbReference type="Proteomes" id="UP000831684">
    <property type="component" value="Chromosome"/>
</dbReference>
<evidence type="ECO:0000259" key="2">
    <source>
        <dbReference type="Pfam" id="PF13670"/>
    </source>
</evidence>
<organism evidence="3 4">
    <name type="scientific">Ancylobacter polymorphus</name>
    <dbReference type="NCBI Taxonomy" id="223390"/>
    <lineage>
        <taxon>Bacteria</taxon>
        <taxon>Pseudomonadati</taxon>
        <taxon>Pseudomonadota</taxon>
        <taxon>Alphaproteobacteria</taxon>
        <taxon>Hyphomicrobiales</taxon>
        <taxon>Xanthobacteraceae</taxon>
        <taxon>Ancylobacter</taxon>
    </lineage>
</organism>
<feature type="domain" description="PepSY" evidence="2">
    <location>
        <begin position="10"/>
        <end position="84"/>
    </location>
</feature>
<dbReference type="AlphaFoldDB" id="A0A9E6ZSI5"/>
<dbReference type="Pfam" id="PF13670">
    <property type="entry name" value="PepSY_2"/>
    <property type="match status" value="1"/>
</dbReference>